<comment type="subcellular location">
    <subcellularLocation>
        <location evidence="1">Membrane</location>
        <topology evidence="1">Multi-pass membrane protein</topology>
    </subcellularLocation>
</comment>
<keyword evidence="8 12" id="KW-0472">Membrane</keyword>
<evidence type="ECO:0000256" key="2">
    <source>
        <dbReference type="ARBA" id="ARBA00010441"/>
    </source>
</evidence>
<keyword evidence="4 11" id="KW-0808">Transferase</keyword>
<evidence type="ECO:0000256" key="8">
    <source>
        <dbReference type="ARBA" id="ARBA00023136"/>
    </source>
</evidence>
<protein>
    <submittedName>
        <fullName evidence="13">CDP-alcohol phosphatidyltransferase family protein</fullName>
    </submittedName>
</protein>
<sequence>MNSLPLRSALVTAVPSAITGIRLVLLVPVWILLMHGHHDVVVAILLAVMGVSDFLDGYVARHTGAVTTFGKVFDPLSDRVVLIVVAIAALVDHLVPTWLLVAVLLRELLVGLIVLADLIIHRHRNDVVWIGKAGTFGLLLGFPLVVLGDGLSQAVIKDAALAVMSVSVALLYVALALYALNFVRSAHPEGLP</sequence>
<keyword evidence="5 12" id="KW-0812">Transmembrane</keyword>
<dbReference type="Proteomes" id="UP001560267">
    <property type="component" value="Unassembled WGS sequence"/>
</dbReference>
<evidence type="ECO:0000256" key="7">
    <source>
        <dbReference type="ARBA" id="ARBA00023098"/>
    </source>
</evidence>
<reference evidence="13 14" key="1">
    <citation type="submission" date="2024-07" db="EMBL/GenBank/DDBJ databases">
        <title>Draft Genome Sequence of Ferrimicrobium acidiphilum Strain YE2023, Isolated from a Pulp of Bioleach Reactor.</title>
        <authorList>
            <person name="Elkina Y.A."/>
            <person name="Bulaeva A.G."/>
            <person name="Beletsky A.V."/>
            <person name="Mardanov A.V."/>
        </authorList>
    </citation>
    <scope>NUCLEOTIDE SEQUENCE [LARGE SCALE GENOMIC DNA]</scope>
    <source>
        <strain evidence="13 14">YE2023</strain>
    </source>
</reference>
<evidence type="ECO:0000256" key="4">
    <source>
        <dbReference type="ARBA" id="ARBA00022679"/>
    </source>
</evidence>
<keyword evidence="10" id="KW-1208">Phospholipid metabolism</keyword>
<feature type="transmembrane region" description="Helical" evidence="12">
    <location>
        <begin position="40"/>
        <end position="60"/>
    </location>
</feature>
<feature type="transmembrane region" description="Helical" evidence="12">
    <location>
        <begin position="127"/>
        <end position="147"/>
    </location>
</feature>
<evidence type="ECO:0000256" key="6">
    <source>
        <dbReference type="ARBA" id="ARBA00022989"/>
    </source>
</evidence>
<dbReference type="InterPro" id="IPR004570">
    <property type="entry name" value="Phosphatidylglycerol_P_synth"/>
</dbReference>
<proteinExistence type="inferred from homology"/>
<evidence type="ECO:0000256" key="11">
    <source>
        <dbReference type="RuleBase" id="RU003750"/>
    </source>
</evidence>
<evidence type="ECO:0000256" key="10">
    <source>
        <dbReference type="ARBA" id="ARBA00023264"/>
    </source>
</evidence>
<keyword evidence="14" id="KW-1185">Reference proteome</keyword>
<dbReference type="InterPro" id="IPR043130">
    <property type="entry name" value="CDP-OH_PTrfase_TM_dom"/>
</dbReference>
<feature type="transmembrane region" description="Helical" evidence="12">
    <location>
        <begin position="12"/>
        <end position="34"/>
    </location>
</feature>
<evidence type="ECO:0000256" key="5">
    <source>
        <dbReference type="ARBA" id="ARBA00022692"/>
    </source>
</evidence>
<keyword evidence="6 12" id="KW-1133">Transmembrane helix</keyword>
<comment type="caution">
    <text evidence="13">The sequence shown here is derived from an EMBL/GenBank/DDBJ whole genome shotgun (WGS) entry which is preliminary data.</text>
</comment>
<evidence type="ECO:0000256" key="3">
    <source>
        <dbReference type="ARBA" id="ARBA00022516"/>
    </source>
</evidence>
<dbReference type="Gene3D" id="1.20.120.1760">
    <property type="match status" value="1"/>
</dbReference>
<dbReference type="RefSeq" id="WP_369084719.1">
    <property type="nucleotide sequence ID" value="NZ_JBFSHR010000043.1"/>
</dbReference>
<evidence type="ECO:0000256" key="1">
    <source>
        <dbReference type="ARBA" id="ARBA00004141"/>
    </source>
</evidence>
<comment type="similarity">
    <text evidence="2 11">Belongs to the CDP-alcohol phosphatidyltransferase class-I family.</text>
</comment>
<gene>
    <name evidence="13" type="ORF">AB6A68_10545</name>
</gene>
<dbReference type="Pfam" id="PF01066">
    <property type="entry name" value="CDP-OH_P_transf"/>
    <property type="match status" value="1"/>
</dbReference>
<evidence type="ECO:0000256" key="12">
    <source>
        <dbReference type="SAM" id="Phobius"/>
    </source>
</evidence>
<keyword evidence="7" id="KW-0443">Lipid metabolism</keyword>
<evidence type="ECO:0000256" key="9">
    <source>
        <dbReference type="ARBA" id="ARBA00023209"/>
    </source>
</evidence>
<dbReference type="InterPro" id="IPR050324">
    <property type="entry name" value="CDP-alcohol_PTase-I"/>
</dbReference>
<dbReference type="InterPro" id="IPR048254">
    <property type="entry name" value="CDP_ALCOHOL_P_TRANSF_CS"/>
</dbReference>
<feature type="transmembrane region" description="Helical" evidence="12">
    <location>
        <begin position="159"/>
        <end position="180"/>
    </location>
</feature>
<dbReference type="EMBL" id="JBFSHR010000043">
    <property type="protein sequence ID" value="MEX6430265.1"/>
    <property type="molecule type" value="Genomic_DNA"/>
</dbReference>
<dbReference type="PANTHER" id="PTHR14269:SF62">
    <property type="entry name" value="CDP-DIACYLGLYCEROL--GLYCEROL-3-PHOSPHATE 3-PHOSPHATIDYLTRANSFERASE 1, CHLOROPLASTIC"/>
    <property type="match status" value="1"/>
</dbReference>
<dbReference type="PIRSF" id="PIRSF000847">
    <property type="entry name" value="Phos_ph_gly_syn"/>
    <property type="match status" value="1"/>
</dbReference>
<name>A0ABV3Y4S3_9ACTN</name>
<keyword evidence="9" id="KW-0594">Phospholipid biosynthesis</keyword>
<keyword evidence="3" id="KW-0444">Lipid biosynthesis</keyword>
<evidence type="ECO:0000313" key="13">
    <source>
        <dbReference type="EMBL" id="MEX6430265.1"/>
    </source>
</evidence>
<feature type="transmembrane region" description="Helical" evidence="12">
    <location>
        <begin position="97"/>
        <end position="120"/>
    </location>
</feature>
<evidence type="ECO:0000313" key="14">
    <source>
        <dbReference type="Proteomes" id="UP001560267"/>
    </source>
</evidence>
<organism evidence="13 14">
    <name type="scientific">Ferrimicrobium acidiphilum</name>
    <dbReference type="NCBI Taxonomy" id="121039"/>
    <lineage>
        <taxon>Bacteria</taxon>
        <taxon>Bacillati</taxon>
        <taxon>Actinomycetota</taxon>
        <taxon>Acidimicrobiia</taxon>
        <taxon>Acidimicrobiales</taxon>
        <taxon>Acidimicrobiaceae</taxon>
        <taxon>Ferrimicrobium</taxon>
    </lineage>
</organism>
<dbReference type="PANTHER" id="PTHR14269">
    <property type="entry name" value="CDP-DIACYLGLYCEROL--GLYCEROL-3-PHOSPHATE 3-PHOSPHATIDYLTRANSFERASE-RELATED"/>
    <property type="match status" value="1"/>
</dbReference>
<dbReference type="PROSITE" id="PS00379">
    <property type="entry name" value="CDP_ALCOHOL_P_TRANSF"/>
    <property type="match status" value="1"/>
</dbReference>
<accession>A0ABV3Y4S3</accession>
<dbReference type="InterPro" id="IPR000462">
    <property type="entry name" value="CDP-OH_P_trans"/>
</dbReference>